<keyword evidence="2" id="KW-0238">DNA-binding</keyword>
<dbReference type="GO" id="GO:0015074">
    <property type="term" value="P:DNA integration"/>
    <property type="evidence" value="ECO:0007669"/>
    <property type="project" value="UniProtKB-KW"/>
</dbReference>
<evidence type="ECO:0000259" key="7">
    <source>
        <dbReference type="PROSITE" id="PS51736"/>
    </source>
</evidence>
<comment type="caution">
    <text evidence="8">The sequence shown here is derived from an EMBL/GenBank/DDBJ whole genome shotgun (WGS) entry which is preliminary data.</text>
</comment>
<sequence length="255" mass="28809">MAYIGYARVSTQSQDLTEQIEALQKFGCTKIFTGKHSGKAKDNEEQLGKMMDYVREGDVVVVTKFDRLGRSLNQCLNILEEFKKQDIGFIALDQNIDTTKKSDPLSVAMIHLLGLFAELERSFIVERTQSGKQAKIAAGDLRAKGGRPVKINAGMKEKMAADFANGLSLSATARKYKISVASAKNVKKELKEKKDNLRRTFEIELEKFCNSKEEIDDVLNNTQQHYDRCDKNTDGEYVYLLIDILENLHGNKIFL</sequence>
<dbReference type="PROSITE" id="PS51736">
    <property type="entry name" value="RECOMBINASES_3"/>
    <property type="match status" value="1"/>
</dbReference>
<dbReference type="Pfam" id="PF00239">
    <property type="entry name" value="Resolvase"/>
    <property type="match status" value="1"/>
</dbReference>
<name>A0AA42JES8_GLAPU</name>
<evidence type="ECO:0000256" key="3">
    <source>
        <dbReference type="ARBA" id="ARBA00023172"/>
    </source>
</evidence>
<evidence type="ECO:0000256" key="5">
    <source>
        <dbReference type="PROSITE-ProRule" id="PRU10137"/>
    </source>
</evidence>
<evidence type="ECO:0000313" key="9">
    <source>
        <dbReference type="Proteomes" id="UP001148834"/>
    </source>
</evidence>
<dbReference type="InterPro" id="IPR006118">
    <property type="entry name" value="Recombinase_CS"/>
</dbReference>
<dbReference type="AlphaFoldDB" id="A0AA42JES8"/>
<dbReference type="CDD" id="cd03768">
    <property type="entry name" value="SR_ResInv"/>
    <property type="match status" value="1"/>
</dbReference>
<evidence type="ECO:0000256" key="2">
    <source>
        <dbReference type="ARBA" id="ARBA00023125"/>
    </source>
</evidence>
<dbReference type="Proteomes" id="UP001148834">
    <property type="component" value="Unassembled WGS sequence"/>
</dbReference>
<dbReference type="PANTHER" id="PTHR30461:SF2">
    <property type="entry name" value="SERINE RECOMBINASE PINE-RELATED"/>
    <property type="match status" value="1"/>
</dbReference>
<dbReference type="GO" id="GO:0000150">
    <property type="term" value="F:DNA strand exchange activity"/>
    <property type="evidence" value="ECO:0007669"/>
    <property type="project" value="InterPro"/>
</dbReference>
<dbReference type="Gene3D" id="3.40.50.1390">
    <property type="entry name" value="Resolvase, N-terminal catalytic domain"/>
    <property type="match status" value="1"/>
</dbReference>
<evidence type="ECO:0000313" key="8">
    <source>
        <dbReference type="EMBL" id="MDD2168994.1"/>
    </source>
</evidence>
<dbReference type="EMBL" id="JAODIR010000080">
    <property type="protein sequence ID" value="MDD2168994.1"/>
    <property type="molecule type" value="Genomic_DNA"/>
</dbReference>
<protein>
    <submittedName>
        <fullName evidence="8">Recombinase family protein</fullName>
    </submittedName>
</protein>
<dbReference type="SUPFAM" id="SSF53041">
    <property type="entry name" value="Resolvase-like"/>
    <property type="match status" value="1"/>
</dbReference>
<accession>A0AA42JES8</accession>
<proteinExistence type="predicted"/>
<dbReference type="PROSITE" id="PS00397">
    <property type="entry name" value="RECOMBINASES_1"/>
    <property type="match status" value="1"/>
</dbReference>
<reference evidence="8" key="1">
    <citation type="submission" date="2022-09" db="EMBL/GenBank/DDBJ databases">
        <title>Molecular characterization of Glaesserella parasuis strains circulating in commercial swine farms using whole-genome sequencing.</title>
        <authorList>
            <person name="Mugabi R."/>
            <person name="Clavijo M."/>
            <person name="Li G."/>
        </authorList>
    </citation>
    <scope>NUCLEOTIDE SEQUENCE</scope>
    <source>
        <strain evidence="8">0435-53</strain>
    </source>
</reference>
<dbReference type="RefSeq" id="WP_075606692.1">
    <property type="nucleotide sequence ID" value="NZ_CP054196.1"/>
</dbReference>
<keyword evidence="3" id="KW-0233">DNA recombination</keyword>
<keyword evidence="6" id="KW-0175">Coiled coil</keyword>
<evidence type="ECO:0000256" key="4">
    <source>
        <dbReference type="PIRSR" id="PIRSR606118-50"/>
    </source>
</evidence>
<gene>
    <name evidence="8" type="ORF">N5925_10520</name>
</gene>
<feature type="active site" description="O-(5'-phospho-DNA)-serine intermediate" evidence="4 5">
    <location>
        <position position="10"/>
    </location>
</feature>
<feature type="domain" description="Resolvase/invertase-type recombinase catalytic" evidence="7">
    <location>
        <begin position="2"/>
        <end position="139"/>
    </location>
</feature>
<dbReference type="InterPro" id="IPR006119">
    <property type="entry name" value="Resolv_N"/>
</dbReference>
<evidence type="ECO:0000256" key="6">
    <source>
        <dbReference type="SAM" id="Coils"/>
    </source>
</evidence>
<evidence type="ECO:0000256" key="1">
    <source>
        <dbReference type="ARBA" id="ARBA00022908"/>
    </source>
</evidence>
<dbReference type="SMART" id="SM00857">
    <property type="entry name" value="Resolvase"/>
    <property type="match status" value="1"/>
</dbReference>
<feature type="coiled-coil region" evidence="6">
    <location>
        <begin position="173"/>
        <end position="207"/>
    </location>
</feature>
<dbReference type="InterPro" id="IPR050639">
    <property type="entry name" value="SSR_resolvase"/>
</dbReference>
<organism evidence="8 9">
    <name type="scientific">Glaesserella parasuis</name>
    <name type="common">Haemophilus parasuis</name>
    <dbReference type="NCBI Taxonomy" id="738"/>
    <lineage>
        <taxon>Bacteria</taxon>
        <taxon>Pseudomonadati</taxon>
        <taxon>Pseudomonadota</taxon>
        <taxon>Gammaproteobacteria</taxon>
        <taxon>Pasteurellales</taxon>
        <taxon>Pasteurellaceae</taxon>
        <taxon>Glaesserella</taxon>
    </lineage>
</organism>
<dbReference type="InterPro" id="IPR036162">
    <property type="entry name" value="Resolvase-like_N_sf"/>
</dbReference>
<dbReference type="PANTHER" id="PTHR30461">
    <property type="entry name" value="DNA-INVERTASE FROM LAMBDOID PROPHAGE"/>
    <property type="match status" value="1"/>
</dbReference>
<dbReference type="GO" id="GO:0003677">
    <property type="term" value="F:DNA binding"/>
    <property type="evidence" value="ECO:0007669"/>
    <property type="project" value="UniProtKB-KW"/>
</dbReference>
<keyword evidence="1" id="KW-0229">DNA integration</keyword>